<comment type="caution">
    <text evidence="1">The sequence shown here is derived from an EMBL/GenBank/DDBJ whole genome shotgun (WGS) entry which is preliminary data.</text>
</comment>
<gene>
    <name evidence="1" type="ORF">HAX54_008009</name>
</gene>
<protein>
    <submittedName>
        <fullName evidence="1">Uncharacterized protein</fullName>
    </submittedName>
</protein>
<evidence type="ECO:0000313" key="1">
    <source>
        <dbReference type="EMBL" id="MCE3216779.1"/>
    </source>
</evidence>
<reference evidence="1 2" key="1">
    <citation type="journal article" date="2021" name="BMC Genomics">
        <title>Datura genome reveals duplications of psychoactive alkaloid biosynthetic genes and high mutation rate following tissue culture.</title>
        <authorList>
            <person name="Rajewski A."/>
            <person name="Carter-House D."/>
            <person name="Stajich J."/>
            <person name="Litt A."/>
        </authorList>
    </citation>
    <scope>NUCLEOTIDE SEQUENCE [LARGE SCALE GENOMIC DNA]</scope>
    <source>
        <strain evidence="1">AR-01</strain>
    </source>
</reference>
<dbReference type="EMBL" id="JACEIK010014124">
    <property type="protein sequence ID" value="MCE3216779.1"/>
    <property type="molecule type" value="Genomic_DNA"/>
</dbReference>
<proteinExistence type="predicted"/>
<keyword evidence="2" id="KW-1185">Reference proteome</keyword>
<organism evidence="1 2">
    <name type="scientific">Datura stramonium</name>
    <name type="common">Jimsonweed</name>
    <name type="synonym">Common thornapple</name>
    <dbReference type="NCBI Taxonomy" id="4076"/>
    <lineage>
        <taxon>Eukaryota</taxon>
        <taxon>Viridiplantae</taxon>
        <taxon>Streptophyta</taxon>
        <taxon>Embryophyta</taxon>
        <taxon>Tracheophyta</taxon>
        <taxon>Spermatophyta</taxon>
        <taxon>Magnoliopsida</taxon>
        <taxon>eudicotyledons</taxon>
        <taxon>Gunneridae</taxon>
        <taxon>Pentapetalae</taxon>
        <taxon>asterids</taxon>
        <taxon>lamiids</taxon>
        <taxon>Solanales</taxon>
        <taxon>Solanaceae</taxon>
        <taxon>Solanoideae</taxon>
        <taxon>Datureae</taxon>
        <taxon>Datura</taxon>
    </lineage>
</organism>
<evidence type="ECO:0000313" key="2">
    <source>
        <dbReference type="Proteomes" id="UP000823775"/>
    </source>
</evidence>
<sequence length="69" mass="7715">MIHGCSNYRDLIPQCSSQSQHSILEVTSKTAPVMKNLMKLSRLYTNYLAEEAVSVCTLDQLSSTKSILH</sequence>
<name>A0ABS8WZ48_DATST</name>
<dbReference type="Proteomes" id="UP000823775">
    <property type="component" value="Unassembled WGS sequence"/>
</dbReference>
<accession>A0ABS8WZ48</accession>